<dbReference type="SMART" id="SM00353">
    <property type="entry name" value="HLH"/>
    <property type="match status" value="1"/>
</dbReference>
<dbReference type="PROSITE" id="PS50888">
    <property type="entry name" value="BHLH"/>
    <property type="match status" value="1"/>
</dbReference>
<keyword evidence="5" id="KW-0539">Nucleus</keyword>
<dbReference type="Proteomes" id="UP000237000">
    <property type="component" value="Unassembled WGS sequence"/>
</dbReference>
<keyword evidence="3" id="KW-0238">DNA-binding</keyword>
<evidence type="ECO:0000313" key="8">
    <source>
        <dbReference type="Proteomes" id="UP000237000"/>
    </source>
</evidence>
<dbReference type="InterPro" id="IPR011598">
    <property type="entry name" value="bHLH_dom"/>
</dbReference>
<dbReference type="EMBL" id="JXTC01000003">
    <property type="protein sequence ID" value="POO03287.1"/>
    <property type="molecule type" value="Genomic_DNA"/>
</dbReference>
<dbReference type="PANTHER" id="PTHR16223">
    <property type="entry name" value="TRANSCRIPTION FACTOR BHLH83-RELATED"/>
    <property type="match status" value="1"/>
</dbReference>
<proteinExistence type="predicted"/>
<dbReference type="AlphaFoldDB" id="A0A2P5FZU3"/>
<dbReference type="InterPro" id="IPR045239">
    <property type="entry name" value="bHLH95_bHLH"/>
</dbReference>
<dbReference type="SUPFAM" id="SSF47459">
    <property type="entry name" value="HLH, helix-loop-helix DNA-binding domain"/>
    <property type="match status" value="1"/>
</dbReference>
<dbReference type="PANTHER" id="PTHR16223:SF49">
    <property type="entry name" value="TRANSCRIPTION FACTOR BHLH52-RELATED"/>
    <property type="match status" value="1"/>
</dbReference>
<evidence type="ECO:0000256" key="4">
    <source>
        <dbReference type="ARBA" id="ARBA00023163"/>
    </source>
</evidence>
<evidence type="ECO:0000313" key="7">
    <source>
        <dbReference type="EMBL" id="POO03287.1"/>
    </source>
</evidence>
<dbReference type="Gene3D" id="4.10.280.10">
    <property type="entry name" value="Helix-loop-helix DNA-binding domain"/>
    <property type="match status" value="1"/>
</dbReference>
<dbReference type="CDD" id="cd11393">
    <property type="entry name" value="bHLH_AtbHLH_like"/>
    <property type="match status" value="1"/>
</dbReference>
<dbReference type="InParanoid" id="A0A2P5FZU3"/>
<evidence type="ECO:0000256" key="3">
    <source>
        <dbReference type="ARBA" id="ARBA00023125"/>
    </source>
</evidence>
<keyword evidence="4" id="KW-0804">Transcription</keyword>
<dbReference type="GO" id="GO:0000978">
    <property type="term" value="F:RNA polymerase II cis-regulatory region sequence-specific DNA binding"/>
    <property type="evidence" value="ECO:0007669"/>
    <property type="project" value="TreeGrafter"/>
</dbReference>
<evidence type="ECO:0000256" key="1">
    <source>
        <dbReference type="ARBA" id="ARBA00004123"/>
    </source>
</evidence>
<evidence type="ECO:0000256" key="5">
    <source>
        <dbReference type="ARBA" id="ARBA00023242"/>
    </source>
</evidence>
<accession>A0A2P5FZU3</accession>
<evidence type="ECO:0000256" key="2">
    <source>
        <dbReference type="ARBA" id="ARBA00023015"/>
    </source>
</evidence>
<dbReference type="STRING" id="63057.A0A2P5FZU3"/>
<gene>
    <name evidence="7" type="primary">TorBHLH39</name>
    <name evidence="7" type="ORF">TorRG33x02_013480</name>
</gene>
<comment type="subcellular location">
    <subcellularLocation>
        <location evidence="1">Nucleus</location>
    </subcellularLocation>
</comment>
<dbReference type="FunCoup" id="A0A2P5FZU3">
    <property type="interactions" value="84"/>
</dbReference>
<name>A0A2P5FZU3_TREOI</name>
<dbReference type="GO" id="GO:0005634">
    <property type="term" value="C:nucleus"/>
    <property type="evidence" value="ECO:0007669"/>
    <property type="project" value="UniProtKB-SubCell"/>
</dbReference>
<keyword evidence="2" id="KW-0805">Transcription regulation</keyword>
<sequence length="312" mass="35619">MALSFCSNWGTHSLQHLLNQEIFSFPQTQLLELESEIESPQYLFDNFDSDFSLPDTSIDPIFFETSYNSSYSNKIYNDILIPNFHNPTHNLVPDHDNFSPQTTLSHPKRQKMYQNQCPFNATTSEFSKGYFPDPGLIQEFLPHPHNHDNVIHVPPQVVYSCGNKETEVKKQSSCSSTTVLSAQSIAARERRRKITEKTQELGRLIPGGNKKNTAEMFHAASMYIKFLRAQLAILQLIESFEEKKQGTSYIKELEVLASPSVQEKLYSEEKCLVPKEFVQTLANDQEIRSKPFFDDISQLIHANQSMAAVTSD</sequence>
<dbReference type="InterPro" id="IPR045843">
    <property type="entry name" value="IND-like"/>
</dbReference>
<reference evidence="8" key="1">
    <citation type="submission" date="2016-06" db="EMBL/GenBank/DDBJ databases">
        <title>Parallel loss of symbiosis genes in relatives of nitrogen-fixing non-legume Parasponia.</title>
        <authorList>
            <person name="Van Velzen R."/>
            <person name="Holmer R."/>
            <person name="Bu F."/>
            <person name="Rutten L."/>
            <person name="Van Zeijl A."/>
            <person name="Liu W."/>
            <person name="Santuari L."/>
            <person name="Cao Q."/>
            <person name="Sharma T."/>
            <person name="Shen D."/>
            <person name="Roswanjaya Y."/>
            <person name="Wardhani T."/>
            <person name="Kalhor M.S."/>
            <person name="Jansen J."/>
            <person name="Van den Hoogen J."/>
            <person name="Gungor B."/>
            <person name="Hartog M."/>
            <person name="Hontelez J."/>
            <person name="Verver J."/>
            <person name="Yang W.-C."/>
            <person name="Schijlen E."/>
            <person name="Repin R."/>
            <person name="Schilthuizen M."/>
            <person name="Schranz E."/>
            <person name="Heidstra R."/>
            <person name="Miyata K."/>
            <person name="Fedorova E."/>
            <person name="Kohlen W."/>
            <person name="Bisseling T."/>
            <person name="Smit S."/>
            <person name="Geurts R."/>
        </authorList>
    </citation>
    <scope>NUCLEOTIDE SEQUENCE [LARGE SCALE GENOMIC DNA]</scope>
    <source>
        <strain evidence="8">cv. RG33-2</strain>
    </source>
</reference>
<dbReference type="GO" id="GO:0046983">
    <property type="term" value="F:protein dimerization activity"/>
    <property type="evidence" value="ECO:0007669"/>
    <property type="project" value="InterPro"/>
</dbReference>
<feature type="domain" description="BHLH" evidence="6">
    <location>
        <begin position="178"/>
        <end position="227"/>
    </location>
</feature>
<comment type="caution">
    <text evidence="7">The sequence shown here is derived from an EMBL/GenBank/DDBJ whole genome shotgun (WGS) entry which is preliminary data.</text>
</comment>
<keyword evidence="8" id="KW-1185">Reference proteome</keyword>
<dbReference type="InterPro" id="IPR036638">
    <property type="entry name" value="HLH_DNA-bd_sf"/>
</dbReference>
<organism evidence="7 8">
    <name type="scientific">Trema orientale</name>
    <name type="common">Charcoal tree</name>
    <name type="synonym">Celtis orientalis</name>
    <dbReference type="NCBI Taxonomy" id="63057"/>
    <lineage>
        <taxon>Eukaryota</taxon>
        <taxon>Viridiplantae</taxon>
        <taxon>Streptophyta</taxon>
        <taxon>Embryophyta</taxon>
        <taxon>Tracheophyta</taxon>
        <taxon>Spermatophyta</taxon>
        <taxon>Magnoliopsida</taxon>
        <taxon>eudicotyledons</taxon>
        <taxon>Gunneridae</taxon>
        <taxon>Pentapetalae</taxon>
        <taxon>rosids</taxon>
        <taxon>fabids</taxon>
        <taxon>Rosales</taxon>
        <taxon>Cannabaceae</taxon>
        <taxon>Trema</taxon>
    </lineage>
</organism>
<dbReference type="OrthoDB" id="1921534at2759"/>
<evidence type="ECO:0000259" key="6">
    <source>
        <dbReference type="PROSITE" id="PS50888"/>
    </source>
</evidence>
<protein>
    <submittedName>
        <fullName evidence="7">Basic helix-loop-helix transcription factor</fullName>
    </submittedName>
</protein>
<dbReference type="GO" id="GO:0000981">
    <property type="term" value="F:DNA-binding transcription factor activity, RNA polymerase II-specific"/>
    <property type="evidence" value="ECO:0007669"/>
    <property type="project" value="TreeGrafter"/>
</dbReference>